<dbReference type="Pfam" id="PF01171">
    <property type="entry name" value="ATP_bind_3"/>
    <property type="match status" value="1"/>
</dbReference>
<dbReference type="GO" id="GO:0032267">
    <property type="term" value="F:tRNA(Ile)-lysidine synthase activity"/>
    <property type="evidence" value="ECO:0007669"/>
    <property type="project" value="UniProtKB-EC"/>
</dbReference>
<comment type="catalytic activity">
    <reaction evidence="6 7">
        <text>cytidine(34) in tRNA(Ile2) + L-lysine + ATP = lysidine(34) in tRNA(Ile2) + AMP + diphosphate + H(+)</text>
        <dbReference type="Rhea" id="RHEA:43744"/>
        <dbReference type="Rhea" id="RHEA-COMP:10625"/>
        <dbReference type="Rhea" id="RHEA-COMP:10670"/>
        <dbReference type="ChEBI" id="CHEBI:15378"/>
        <dbReference type="ChEBI" id="CHEBI:30616"/>
        <dbReference type="ChEBI" id="CHEBI:32551"/>
        <dbReference type="ChEBI" id="CHEBI:33019"/>
        <dbReference type="ChEBI" id="CHEBI:82748"/>
        <dbReference type="ChEBI" id="CHEBI:83665"/>
        <dbReference type="ChEBI" id="CHEBI:456215"/>
        <dbReference type="EC" id="6.3.4.19"/>
    </reaction>
</comment>
<dbReference type="NCBIfam" id="TIGR02432">
    <property type="entry name" value="lysidine_TilS_N"/>
    <property type="match status" value="1"/>
</dbReference>
<dbReference type="InterPro" id="IPR014729">
    <property type="entry name" value="Rossmann-like_a/b/a_fold"/>
</dbReference>
<name>A0ABZ2XMS8_9RHOO</name>
<dbReference type="HAMAP" id="MF_01161">
    <property type="entry name" value="tRNA_Ile_lys_synt"/>
    <property type="match status" value="1"/>
</dbReference>
<evidence type="ECO:0000313" key="11">
    <source>
        <dbReference type="Proteomes" id="UP001479520"/>
    </source>
</evidence>
<evidence type="ECO:0000256" key="1">
    <source>
        <dbReference type="ARBA" id="ARBA00022490"/>
    </source>
</evidence>
<evidence type="ECO:0000256" key="5">
    <source>
        <dbReference type="ARBA" id="ARBA00022840"/>
    </source>
</evidence>
<feature type="domain" description="tRNA(Ile)-lysidine synthase substrate-binding" evidence="9">
    <location>
        <begin position="254"/>
        <end position="319"/>
    </location>
</feature>
<gene>
    <name evidence="7 10" type="primary">tilS</name>
    <name evidence="10" type="ORF">AADV58_05940</name>
</gene>
<dbReference type="CDD" id="cd01992">
    <property type="entry name" value="TilS_N"/>
    <property type="match status" value="1"/>
</dbReference>
<keyword evidence="2 7" id="KW-0436">Ligase</keyword>
<dbReference type="InterPro" id="IPR011063">
    <property type="entry name" value="TilS/TtcA_N"/>
</dbReference>
<dbReference type="InterPro" id="IPR012795">
    <property type="entry name" value="tRNA_Ile_lys_synt_N"/>
</dbReference>
<evidence type="ECO:0000256" key="4">
    <source>
        <dbReference type="ARBA" id="ARBA00022741"/>
    </source>
</evidence>
<organism evidence="10 11">
    <name type="scientific">Azonexus hydrophilus</name>
    <dbReference type="NCBI Taxonomy" id="418702"/>
    <lineage>
        <taxon>Bacteria</taxon>
        <taxon>Pseudomonadati</taxon>
        <taxon>Pseudomonadota</taxon>
        <taxon>Betaproteobacteria</taxon>
        <taxon>Rhodocyclales</taxon>
        <taxon>Azonexaceae</taxon>
        <taxon>Azonexus</taxon>
    </lineage>
</organism>
<keyword evidence="1 7" id="KW-0963">Cytoplasm</keyword>
<reference evidence="10 11" key="1">
    <citation type="submission" date="2024-04" db="EMBL/GenBank/DDBJ databases">
        <title>Dissimilatory iodate-reducing microorganisms contribute to the enrichment of iodine in groundwater.</title>
        <authorList>
            <person name="Jiang Z."/>
        </authorList>
    </citation>
    <scope>NUCLEOTIDE SEQUENCE [LARGE SCALE GENOMIC DNA]</scope>
    <source>
        <strain evidence="10 11">NCP973</strain>
    </source>
</reference>
<comment type="subcellular location">
    <subcellularLocation>
        <location evidence="7">Cytoplasm</location>
    </subcellularLocation>
</comment>
<feature type="binding site" evidence="7">
    <location>
        <begin position="35"/>
        <end position="40"/>
    </location>
    <ligand>
        <name>ATP</name>
        <dbReference type="ChEBI" id="CHEBI:30616"/>
    </ligand>
</feature>
<evidence type="ECO:0000259" key="8">
    <source>
        <dbReference type="Pfam" id="PF01171"/>
    </source>
</evidence>
<keyword evidence="11" id="KW-1185">Reference proteome</keyword>
<dbReference type="EMBL" id="CP151406">
    <property type="protein sequence ID" value="WZJ22680.1"/>
    <property type="molecule type" value="Genomic_DNA"/>
</dbReference>
<dbReference type="InterPro" id="IPR015262">
    <property type="entry name" value="tRNA_Ile_lys_synt_subst-bd"/>
</dbReference>
<dbReference type="SUPFAM" id="SSF82829">
    <property type="entry name" value="MesJ substrate recognition domain-like"/>
    <property type="match status" value="1"/>
</dbReference>
<dbReference type="Gene3D" id="3.40.50.620">
    <property type="entry name" value="HUPs"/>
    <property type="match status" value="1"/>
</dbReference>
<accession>A0ABZ2XMS8</accession>
<dbReference type="Pfam" id="PF09179">
    <property type="entry name" value="TilS"/>
    <property type="match status" value="1"/>
</dbReference>
<comment type="similarity">
    <text evidence="7">Belongs to the tRNA(Ile)-lysidine synthase family.</text>
</comment>
<comment type="domain">
    <text evidence="7">The N-terminal region contains the highly conserved SGGXDS motif, predicted to be a P-loop motif involved in ATP binding.</text>
</comment>
<sequence>MGGSRNKPFPDLIARVGDFVADRCAGDAPICVGLSGGCDSVLLLALLGRLGWPAGISAIHVHHGLSPHADAWAQFCHDYCRQLAVPLTVARVSVDRSSGCGVEAAAREARYAAFAAHLPTTCNLLLAQHRGDQAETVLFNLLRGSGVAGAAGMRNQRVWQGRRILRPLLGVPRLEIEACARELGLDWVEDESNADTGFSRNFLRHRVLPEIAGRFPGAEAALARAADNFREAADLLDELAAADWQAVAVGDQASLSGLRTLSMARLKNLLRWRLQVLGWQVPVADRLAEFARQLLSAAPDRHPELSLPAGRMRLSRGRLAWLPKE</sequence>
<evidence type="ECO:0000256" key="7">
    <source>
        <dbReference type="HAMAP-Rule" id="MF_01161"/>
    </source>
</evidence>
<dbReference type="PANTHER" id="PTHR43033">
    <property type="entry name" value="TRNA(ILE)-LYSIDINE SYNTHASE-RELATED"/>
    <property type="match status" value="1"/>
</dbReference>
<dbReference type="EC" id="6.3.4.19" evidence="7"/>
<dbReference type="RefSeq" id="WP_341744308.1">
    <property type="nucleotide sequence ID" value="NZ_CP151406.1"/>
</dbReference>
<dbReference type="InterPro" id="IPR012094">
    <property type="entry name" value="tRNA_Ile_lys_synt"/>
</dbReference>
<protein>
    <recommendedName>
        <fullName evidence="7">tRNA(Ile)-lysidine synthase</fullName>
        <ecNumber evidence="7">6.3.4.19</ecNumber>
    </recommendedName>
    <alternativeName>
        <fullName evidence="7">tRNA(Ile)-2-lysyl-cytidine synthase</fullName>
    </alternativeName>
    <alternativeName>
        <fullName evidence="7">tRNA(Ile)-lysidine synthetase</fullName>
    </alternativeName>
</protein>
<keyword evidence="3 7" id="KW-0819">tRNA processing</keyword>
<evidence type="ECO:0000256" key="3">
    <source>
        <dbReference type="ARBA" id="ARBA00022694"/>
    </source>
</evidence>
<feature type="domain" description="tRNA(Ile)-lysidine/2-thiocytidine synthase N-terminal" evidence="8">
    <location>
        <begin position="30"/>
        <end position="206"/>
    </location>
</feature>
<keyword evidence="4 7" id="KW-0547">Nucleotide-binding</keyword>
<proteinExistence type="inferred from homology"/>
<dbReference type="Gene3D" id="1.20.59.20">
    <property type="match status" value="1"/>
</dbReference>
<evidence type="ECO:0000313" key="10">
    <source>
        <dbReference type="EMBL" id="WZJ22680.1"/>
    </source>
</evidence>
<evidence type="ECO:0000256" key="2">
    <source>
        <dbReference type="ARBA" id="ARBA00022598"/>
    </source>
</evidence>
<keyword evidence="5 7" id="KW-0067">ATP-binding</keyword>
<evidence type="ECO:0000259" key="9">
    <source>
        <dbReference type="Pfam" id="PF09179"/>
    </source>
</evidence>
<dbReference type="SUPFAM" id="SSF52402">
    <property type="entry name" value="Adenine nucleotide alpha hydrolases-like"/>
    <property type="match status" value="1"/>
</dbReference>
<dbReference type="Proteomes" id="UP001479520">
    <property type="component" value="Chromosome"/>
</dbReference>
<evidence type="ECO:0000256" key="6">
    <source>
        <dbReference type="ARBA" id="ARBA00048539"/>
    </source>
</evidence>
<dbReference type="PANTHER" id="PTHR43033:SF1">
    <property type="entry name" value="TRNA(ILE)-LYSIDINE SYNTHASE-RELATED"/>
    <property type="match status" value="1"/>
</dbReference>
<comment type="function">
    <text evidence="7">Ligates lysine onto the cytidine present at position 34 of the AUA codon-specific tRNA(Ile) that contains the anticodon CAU, in an ATP-dependent manner. Cytidine is converted to lysidine, thus changing the amino acid specificity of the tRNA from methionine to isoleucine.</text>
</comment>